<evidence type="ECO:0000313" key="3">
    <source>
        <dbReference type="EMBL" id="ORY62585.1"/>
    </source>
</evidence>
<reference evidence="3 4" key="1">
    <citation type="submission" date="2016-07" db="EMBL/GenBank/DDBJ databases">
        <title>Pervasive Adenine N6-methylation of Active Genes in Fungi.</title>
        <authorList>
            <consortium name="DOE Joint Genome Institute"/>
            <person name="Mondo S.J."/>
            <person name="Dannebaum R.O."/>
            <person name="Kuo R.C."/>
            <person name="Labutti K."/>
            <person name="Haridas S."/>
            <person name="Kuo A."/>
            <person name="Salamov A."/>
            <person name="Ahrendt S.R."/>
            <person name="Lipzen A."/>
            <person name="Sullivan W."/>
            <person name="Andreopoulos W.B."/>
            <person name="Clum A."/>
            <person name="Lindquist E."/>
            <person name="Daum C."/>
            <person name="Ramamoorthy G.K."/>
            <person name="Gryganskyi A."/>
            <person name="Culley D."/>
            <person name="Magnuson J.K."/>
            <person name="James T.Y."/>
            <person name="O'Malley M.A."/>
            <person name="Stajich J.E."/>
            <person name="Spatafora J.W."/>
            <person name="Visel A."/>
            <person name="Grigoriev I.V."/>
        </authorList>
    </citation>
    <scope>NUCLEOTIDE SEQUENCE [LARGE SCALE GENOMIC DNA]</scope>
    <source>
        <strain evidence="3 4">CBS 129021</strain>
    </source>
</reference>
<keyword evidence="4" id="KW-1185">Reference proteome</keyword>
<dbReference type="Proteomes" id="UP000193689">
    <property type="component" value="Unassembled WGS sequence"/>
</dbReference>
<sequence length="518" mass="58636">MTPMTPPGKYAPPDAWEAHRGIISDLYLKQNMTLRRVMEVMEQEYDFHGTIKMYKLRISKWGLRKNFKRRDVDDLLRREQTQNGTSHIVVSRDRNVASGMAKAGTGNVYGGIQKLPKKATPKLKQTSTIQENASLPSPISCRAPSPEPPISFLFSLTTPDVVRVPEECMYLSQQYIYGAFSTGLWMPAIPEPECGVREAKILAWYNIIIGGSELFKQGKTKHAFKMFQDGFALYWSLLKMSDPRLLAYMYMAAIYLSDIVPELTRSMFKYAAGLCRVVYQSSQHPLYLYMDMLACMSTSEFRRNARALISCFLQSTETQLDSNSDLARSIMFLHSPVTAFLASKDLLDIAEVERTSARLVNKLEQMPLDTGSQVCRIKLHLINLYEEKNKFPEAHRLIAEVLGSDEIKRYPKHLHYLNYSMMIIARKEGNHGTILELADKVIGLCMNRLALGDQTGIGMSVSTLSTLEEYLREIGYVEKADKLRADVDAAVGEADGNEDILGSIDARAKQEEEEENDE</sequence>
<dbReference type="PANTHER" id="PTHR38788">
    <property type="entry name" value="CLR5 DOMAIN-CONTAINING PROTEIN"/>
    <property type="match status" value="1"/>
</dbReference>
<dbReference type="InParanoid" id="A0A1Y2DVB2"/>
<organism evidence="3 4">
    <name type="scientific">Pseudomassariella vexata</name>
    <dbReference type="NCBI Taxonomy" id="1141098"/>
    <lineage>
        <taxon>Eukaryota</taxon>
        <taxon>Fungi</taxon>
        <taxon>Dikarya</taxon>
        <taxon>Ascomycota</taxon>
        <taxon>Pezizomycotina</taxon>
        <taxon>Sordariomycetes</taxon>
        <taxon>Xylariomycetidae</taxon>
        <taxon>Amphisphaeriales</taxon>
        <taxon>Pseudomassariaceae</taxon>
        <taxon>Pseudomassariella</taxon>
    </lineage>
</organism>
<dbReference type="InterPro" id="IPR025676">
    <property type="entry name" value="Clr5_dom"/>
</dbReference>
<feature type="domain" description="Clr5" evidence="2">
    <location>
        <begin position="13"/>
        <end position="65"/>
    </location>
</feature>
<comment type="caution">
    <text evidence="3">The sequence shown here is derived from an EMBL/GenBank/DDBJ whole genome shotgun (WGS) entry which is preliminary data.</text>
</comment>
<dbReference type="RefSeq" id="XP_040714421.1">
    <property type="nucleotide sequence ID" value="XM_040865326.1"/>
</dbReference>
<dbReference type="GeneID" id="63781538"/>
<evidence type="ECO:0000259" key="2">
    <source>
        <dbReference type="Pfam" id="PF14420"/>
    </source>
</evidence>
<accession>A0A1Y2DVB2</accession>
<proteinExistence type="predicted"/>
<dbReference type="EMBL" id="MCFJ01000009">
    <property type="protein sequence ID" value="ORY62585.1"/>
    <property type="molecule type" value="Genomic_DNA"/>
</dbReference>
<dbReference type="OrthoDB" id="5308957at2759"/>
<protein>
    <submittedName>
        <fullName evidence="3">Clr5 domain-domain-containing protein</fullName>
    </submittedName>
</protein>
<evidence type="ECO:0000313" key="4">
    <source>
        <dbReference type="Proteomes" id="UP000193689"/>
    </source>
</evidence>
<dbReference type="Pfam" id="PF14420">
    <property type="entry name" value="Clr5"/>
    <property type="match status" value="1"/>
</dbReference>
<dbReference type="PANTHER" id="PTHR38788:SF3">
    <property type="entry name" value="CLR5 DOMAIN-CONTAINING PROTEIN"/>
    <property type="match status" value="1"/>
</dbReference>
<dbReference type="AlphaFoldDB" id="A0A1Y2DVB2"/>
<feature type="region of interest" description="Disordered" evidence="1">
    <location>
        <begin position="496"/>
        <end position="518"/>
    </location>
</feature>
<gene>
    <name evidence="3" type="ORF">BCR38DRAFT_525544</name>
</gene>
<dbReference type="STRING" id="1141098.A0A1Y2DVB2"/>
<name>A0A1Y2DVB2_9PEZI</name>
<evidence type="ECO:0000256" key="1">
    <source>
        <dbReference type="SAM" id="MobiDB-lite"/>
    </source>
</evidence>